<protein>
    <submittedName>
        <fullName evidence="2">Uncharacterized protein</fullName>
    </submittedName>
</protein>
<organism evidence="2 3">
    <name type="scientific">Dioscorea zingiberensis</name>
    <dbReference type="NCBI Taxonomy" id="325984"/>
    <lineage>
        <taxon>Eukaryota</taxon>
        <taxon>Viridiplantae</taxon>
        <taxon>Streptophyta</taxon>
        <taxon>Embryophyta</taxon>
        <taxon>Tracheophyta</taxon>
        <taxon>Spermatophyta</taxon>
        <taxon>Magnoliopsida</taxon>
        <taxon>Liliopsida</taxon>
        <taxon>Dioscoreales</taxon>
        <taxon>Dioscoreaceae</taxon>
        <taxon>Dioscorea</taxon>
    </lineage>
</organism>
<dbReference type="InterPro" id="IPR003676">
    <property type="entry name" value="SAUR_fam"/>
</dbReference>
<evidence type="ECO:0000313" key="3">
    <source>
        <dbReference type="Proteomes" id="UP001085076"/>
    </source>
</evidence>
<reference evidence="2 3" key="1">
    <citation type="journal article" date="2022" name="Hortic Res">
        <title>The genome of Dioscorea zingiberensis sheds light on the biosynthesis, origin and evolution of the medicinally important diosgenin saponins.</title>
        <authorList>
            <person name="Li Y."/>
            <person name="Tan C."/>
            <person name="Li Z."/>
            <person name="Guo J."/>
            <person name="Li S."/>
            <person name="Chen X."/>
            <person name="Wang C."/>
            <person name="Dai X."/>
            <person name="Yang H."/>
            <person name="Song W."/>
            <person name="Hou L."/>
            <person name="Xu J."/>
            <person name="Tong Z."/>
            <person name="Xu A."/>
            <person name="Yuan X."/>
            <person name="Wang W."/>
            <person name="Yang Q."/>
            <person name="Chen L."/>
            <person name="Sun Z."/>
            <person name="Wang K."/>
            <person name="Pan B."/>
            <person name="Chen J."/>
            <person name="Bao Y."/>
            <person name="Liu F."/>
            <person name="Qi X."/>
            <person name="Gang D.R."/>
            <person name="Wen J."/>
            <person name="Li J."/>
        </authorList>
    </citation>
    <scope>NUCLEOTIDE SEQUENCE [LARGE SCALE GENOMIC DNA]</scope>
    <source>
        <strain evidence="2">Dzin_1.0</strain>
    </source>
</reference>
<dbReference type="EMBL" id="JAGGNH010000090">
    <property type="protein sequence ID" value="KAJ0960306.1"/>
    <property type="molecule type" value="Genomic_DNA"/>
</dbReference>
<gene>
    <name evidence="2" type="ORF">J5N97_001877</name>
</gene>
<accession>A0A9D5BTA7</accession>
<proteinExistence type="inferred from homology"/>
<keyword evidence="3" id="KW-1185">Reference proteome</keyword>
<dbReference type="Proteomes" id="UP001085076">
    <property type="component" value="Unassembled WGS sequence"/>
</dbReference>
<evidence type="ECO:0000313" key="2">
    <source>
        <dbReference type="EMBL" id="KAJ0960306.1"/>
    </source>
</evidence>
<dbReference type="GO" id="GO:0009733">
    <property type="term" value="P:response to auxin"/>
    <property type="evidence" value="ECO:0007669"/>
    <property type="project" value="InterPro"/>
</dbReference>
<dbReference type="PANTHER" id="PTHR31175">
    <property type="entry name" value="AUXIN-RESPONSIVE FAMILY PROTEIN"/>
    <property type="match status" value="1"/>
</dbReference>
<comment type="caution">
    <text evidence="2">The sequence shown here is derived from an EMBL/GenBank/DDBJ whole genome shotgun (WGS) entry which is preliminary data.</text>
</comment>
<comment type="similarity">
    <text evidence="1">Belongs to the ARG7 family.</text>
</comment>
<dbReference type="Pfam" id="PF02519">
    <property type="entry name" value="Auxin_inducible"/>
    <property type="match status" value="2"/>
</dbReference>
<dbReference type="OrthoDB" id="1936278at2759"/>
<sequence>MWQKVSSLKRKISSPRADEHSDFNACSTSSVIEKGHFFVYTSEGKRFMIPLAYIDNNIFKELLKISEEEFGLPGNGPITVPCDAASMDYVLSMLRRGVSQEVESPLSFLNHKAFQIKKVEHEDWQDMKMELSNALSTSCDTPRLSMESTYSMDTASQGNVMGPLPALIFIDISEMAKKWQKVASFKRKISSPRADECADFSACSTSSVAEKGHFFVYTSDGKRFMVPLAYLDNNIFKELLKISEEEFGLPGDGPITLPCDAVSMEYVLCMLRRGVSQEVERALLSSIFMSCQSSCSTLAAEHTQQLAICSF</sequence>
<dbReference type="AlphaFoldDB" id="A0A9D5BTA7"/>
<name>A0A9D5BTA7_9LILI</name>
<evidence type="ECO:0000256" key="1">
    <source>
        <dbReference type="ARBA" id="ARBA00006974"/>
    </source>
</evidence>
<dbReference type="PANTHER" id="PTHR31175:SF120">
    <property type="entry name" value="OS09G0547100 PROTEIN"/>
    <property type="match status" value="1"/>
</dbReference>